<dbReference type="GO" id="GO:1990918">
    <property type="term" value="P:double-strand break repair involved in meiotic recombination"/>
    <property type="evidence" value="ECO:0007669"/>
    <property type="project" value="TreeGrafter"/>
</dbReference>
<reference evidence="7" key="1">
    <citation type="submission" date="2022-07" db="EMBL/GenBank/DDBJ databases">
        <title>Phylogenomic reconstructions and comparative analyses of Kickxellomycotina fungi.</title>
        <authorList>
            <person name="Reynolds N.K."/>
            <person name="Stajich J.E."/>
            <person name="Barry K."/>
            <person name="Grigoriev I.V."/>
            <person name="Crous P."/>
            <person name="Smith M.E."/>
        </authorList>
    </citation>
    <scope>NUCLEOTIDE SEQUENCE</scope>
    <source>
        <strain evidence="7">CBS 109367</strain>
    </source>
</reference>
<dbReference type="OrthoDB" id="27031at2759"/>
<dbReference type="EMBL" id="JANBTX010000090">
    <property type="protein sequence ID" value="KAJ2686904.1"/>
    <property type="molecule type" value="Genomic_DNA"/>
</dbReference>
<evidence type="ECO:0000256" key="1">
    <source>
        <dbReference type="ARBA" id="ARBA00004123"/>
    </source>
</evidence>
<dbReference type="GO" id="GO:0005634">
    <property type="term" value="C:nucleus"/>
    <property type="evidence" value="ECO:0007669"/>
    <property type="project" value="UniProtKB-SubCell"/>
</dbReference>
<feature type="region of interest" description="Disordered" evidence="6">
    <location>
        <begin position="1509"/>
        <end position="1605"/>
    </location>
</feature>
<dbReference type="GO" id="GO:0070182">
    <property type="term" value="F:DNA polymerase binding"/>
    <property type="evidence" value="ECO:0007669"/>
    <property type="project" value="TreeGrafter"/>
</dbReference>
<dbReference type="PANTHER" id="PTHR32086:SF0">
    <property type="entry name" value="FANCONI ANEMIA GROUP D2 PROTEIN"/>
    <property type="match status" value="1"/>
</dbReference>
<dbReference type="GO" id="GO:0007129">
    <property type="term" value="P:homologous chromosome pairing at meiosis"/>
    <property type="evidence" value="ECO:0007669"/>
    <property type="project" value="TreeGrafter"/>
</dbReference>
<feature type="region of interest" description="Disordered" evidence="6">
    <location>
        <begin position="892"/>
        <end position="924"/>
    </location>
</feature>
<dbReference type="Pfam" id="PF14631">
    <property type="entry name" value="FancD2"/>
    <property type="match status" value="3"/>
</dbReference>
<name>A0A9W8GLQ9_9FUNG</name>
<keyword evidence="2" id="KW-1017">Isopeptide bond</keyword>
<dbReference type="GO" id="GO:0031573">
    <property type="term" value="P:mitotic intra-S DNA damage checkpoint signaling"/>
    <property type="evidence" value="ECO:0007669"/>
    <property type="project" value="TreeGrafter"/>
</dbReference>
<evidence type="ECO:0000256" key="4">
    <source>
        <dbReference type="ARBA" id="ARBA00023242"/>
    </source>
</evidence>
<keyword evidence="3" id="KW-0832">Ubl conjugation</keyword>
<feature type="compositionally biased region" description="Basic residues" evidence="6">
    <location>
        <begin position="959"/>
        <end position="968"/>
    </location>
</feature>
<dbReference type="GO" id="GO:0000793">
    <property type="term" value="C:condensed chromosome"/>
    <property type="evidence" value="ECO:0007669"/>
    <property type="project" value="TreeGrafter"/>
</dbReference>
<keyword evidence="4" id="KW-0539">Nucleus</keyword>
<dbReference type="Proteomes" id="UP001151516">
    <property type="component" value="Unassembled WGS sequence"/>
</dbReference>
<keyword evidence="8" id="KW-1185">Reference proteome</keyword>
<feature type="compositionally biased region" description="Polar residues" evidence="6">
    <location>
        <begin position="1509"/>
        <end position="1518"/>
    </location>
</feature>
<comment type="subcellular location">
    <subcellularLocation>
        <location evidence="1">Nucleus</location>
    </subcellularLocation>
</comment>
<protein>
    <submittedName>
        <fullName evidence="7">Fanconi anemia group D2 protein</fullName>
    </submittedName>
</protein>
<dbReference type="InterPro" id="IPR029448">
    <property type="entry name" value="FANCD2"/>
</dbReference>
<accession>A0A9W8GLQ9</accession>
<feature type="compositionally biased region" description="Acidic residues" evidence="6">
    <location>
        <begin position="1519"/>
        <end position="1560"/>
    </location>
</feature>
<evidence type="ECO:0000256" key="2">
    <source>
        <dbReference type="ARBA" id="ARBA00022499"/>
    </source>
</evidence>
<feature type="region of interest" description="Disordered" evidence="6">
    <location>
        <begin position="946"/>
        <end position="977"/>
    </location>
</feature>
<evidence type="ECO:0000256" key="5">
    <source>
        <dbReference type="ARBA" id="ARBA00093456"/>
    </source>
</evidence>
<evidence type="ECO:0000256" key="6">
    <source>
        <dbReference type="SAM" id="MobiDB-lite"/>
    </source>
</evidence>
<comment type="similarity">
    <text evidence="5">Belongs to the Fanconi anemia protein FANCD2 family.</text>
</comment>
<evidence type="ECO:0000313" key="8">
    <source>
        <dbReference type="Proteomes" id="UP001151516"/>
    </source>
</evidence>
<dbReference type="GO" id="GO:0036297">
    <property type="term" value="P:interstrand cross-link repair"/>
    <property type="evidence" value="ECO:0007669"/>
    <property type="project" value="TreeGrafter"/>
</dbReference>
<proteinExistence type="inferred from homology"/>
<comment type="caution">
    <text evidence="7">The sequence shown here is derived from an EMBL/GenBank/DDBJ whole genome shotgun (WGS) entry which is preliminary data.</text>
</comment>
<organism evidence="7 8">
    <name type="scientific">Coemansia spiralis</name>
    <dbReference type="NCBI Taxonomy" id="417178"/>
    <lineage>
        <taxon>Eukaryota</taxon>
        <taxon>Fungi</taxon>
        <taxon>Fungi incertae sedis</taxon>
        <taxon>Zoopagomycota</taxon>
        <taxon>Kickxellomycotina</taxon>
        <taxon>Kickxellomycetes</taxon>
        <taxon>Kickxellales</taxon>
        <taxon>Kickxellaceae</taxon>
        <taxon>Coemansia</taxon>
    </lineage>
</organism>
<dbReference type="PANTHER" id="PTHR32086">
    <property type="entry name" value="FANCONI ANEMIA GROUP D2 PROTEIN"/>
    <property type="match status" value="1"/>
</dbReference>
<sequence length="1605" mass="174987">MESSLRCQELVRGCGLELSEGRPPTLYTSTALFRYKLGEALRDDLEVIELLGDFVEELLSDHESISLYLDPVVLSTGDDDNDISPPSHGPGQLGSGQSESLVRLMLGVDALQPRIITILLDKYPEFIGSEGTQGSAGATQPFVKILRQLRWLDYIIDSSKLTEKLVETIGCVPPEMQSEIITALPDIISDSDSTEVSNMLAGLMSDTPELMLPILEALGSLECSANLLERARNSVVTHLISAEPADLPVMVRFLLQSVSPEAAVPTILRIRGRLDMGAVVLTSRQRSRQTDLSAPDVLIFDVIATCLRSHKHLRDAWLRVITNDTAAVGPHTTLDIVVLLVLHQITTHTKRVESALKAKIDAVSSQPIAYTPKLLESIISRFPAVFSAHFPALLSLASWLIRSSPLGSQGSRVASAIFVAAFGAMGMFQRQEISGELAVHIGSGNANEVDTAARTCLQLAQRYPFELRPFAVFIKGLLDYVDNLSIEHMRVIFDVLGILSTLDVGGSGDGDGMFNDLYIFVRKQLSSVYPKYNRIGIVGTVSLLRQLGAKDCAAGAGMLDFAMAGSSSQSPTSTVNVQALRRAVQLLEMLMDSGRHQSWAFLSMTYDELAHIVETQGLHQQLLNWLHENVSSTFVEQFLGDAERMTERYLLAAPPSVALSLDDEESTILDIFNHNGDATALGLDRVAKRTDVPEEATTSPKLRGSLLSCLPSLLRLVQVCEKALSAGSLAEIDALLVCGMYLLPPVDVSDDLPAHVTTSSPSAFSLANGVENSTSALISGNLLVGANEEERRELMDRIIFWPPELRRVLCTSLFVAVNWVREVINAFADQPLAEIRGKVVQRVNQLANIERDLASVAESLKGTLHEFRPMLAGLVPDASDAPVIRSTAAVGGLTLRSPRPGGDDDATMQIDNEPVPDAEPKSARSTAYTVDIGGLLLSQDDTRKFVDDQEDLDDSSAAKGKKRGRKPKSTGGAASSALADDATRDSYLLLRELSFSAYGVFSICTGCGSDSDGDSGEEPQAMLSLHGLSMLLRELNVVVSSKLVRHTERRFPWQKPPGGSTSSALATFGSTITGSSASEIAQKLLRVFPSLLRYLTSCLVTRAYFRNNAEVPDHAAEYRHLISGVDVLDDVDMVEVCIDALLQIISSVLYWDGLQNDSSKATDSADNGQRVANMDTDEHSSMLIAVLGALAIEGRHTDQDELVDIERDVLVQRAFDYLLGLTGLVGNSGPALCILRMLVAMRSFSPHAELPVEIRCMTAQQRDLTMDGRISNLASQILSAKWAQSAELKAGDLEYVITQHVMGSPHDRLQLAYKYATETLSTFSARASQSTNSFATLKPSTFAIYYKAVSQALALIIKQAWLDDMSGREVIEFSHRIATSWLALTDITKSVEGSTLRTILLVALRSGSSLVDQITKVILPRLDKYLLLHRDDIVEVLVRVQRSTRSLQVICNHSKVAKDTRLQSGVPQVKRKLEQFLFHVIAMMENNNCKGALSTGNLKHRDIRGACVSSQIPRSQPTTDEECDEPIDDLGIDLSADPDADGSNAEDEEEASAEGSDEDQGASRRQQPEVRQYAKRGRGRGSNGGLDRPPPMPRPMIKQKERERK</sequence>
<evidence type="ECO:0000313" key="7">
    <source>
        <dbReference type="EMBL" id="KAJ2686904.1"/>
    </source>
</evidence>
<evidence type="ECO:0000256" key="3">
    <source>
        <dbReference type="ARBA" id="ARBA00022843"/>
    </source>
</evidence>
<gene>
    <name evidence="7" type="primary">FANCD2</name>
    <name evidence="7" type="ORF">IWW39_003302</name>
</gene>